<keyword evidence="3" id="KW-0805">Transcription regulation</keyword>
<proteinExistence type="predicted"/>
<gene>
    <name evidence="8" type="ORF">C7999DRAFT_44389</name>
</gene>
<evidence type="ECO:0000256" key="1">
    <source>
        <dbReference type="ARBA" id="ARBA00004123"/>
    </source>
</evidence>
<keyword evidence="4" id="KW-0238">DNA-binding</keyword>
<evidence type="ECO:0000313" key="9">
    <source>
        <dbReference type="Proteomes" id="UP001303647"/>
    </source>
</evidence>
<evidence type="ECO:0000256" key="4">
    <source>
        <dbReference type="ARBA" id="ARBA00023125"/>
    </source>
</evidence>
<comment type="caution">
    <text evidence="8">The sequence shown here is derived from an EMBL/GenBank/DDBJ whole genome shotgun (WGS) entry which is preliminary data.</text>
</comment>
<dbReference type="CDD" id="cd00067">
    <property type="entry name" value="GAL4"/>
    <property type="match status" value="1"/>
</dbReference>
<dbReference type="SUPFAM" id="SSF57701">
    <property type="entry name" value="Zn2/Cys6 DNA-binding domain"/>
    <property type="match status" value="1"/>
</dbReference>
<evidence type="ECO:0000256" key="6">
    <source>
        <dbReference type="ARBA" id="ARBA00023242"/>
    </source>
</evidence>
<evidence type="ECO:0000259" key="7">
    <source>
        <dbReference type="SMART" id="SM00066"/>
    </source>
</evidence>
<dbReference type="PANTHER" id="PTHR37534">
    <property type="entry name" value="TRANSCRIPTIONAL ACTIVATOR PROTEIN UGA3"/>
    <property type="match status" value="1"/>
</dbReference>
<evidence type="ECO:0000256" key="2">
    <source>
        <dbReference type="ARBA" id="ARBA00022833"/>
    </source>
</evidence>
<dbReference type="AlphaFoldDB" id="A0AAN7HFY0"/>
<organism evidence="8 9">
    <name type="scientific">Corynascus novoguineensis</name>
    <dbReference type="NCBI Taxonomy" id="1126955"/>
    <lineage>
        <taxon>Eukaryota</taxon>
        <taxon>Fungi</taxon>
        <taxon>Dikarya</taxon>
        <taxon>Ascomycota</taxon>
        <taxon>Pezizomycotina</taxon>
        <taxon>Sordariomycetes</taxon>
        <taxon>Sordariomycetidae</taxon>
        <taxon>Sordariales</taxon>
        <taxon>Chaetomiaceae</taxon>
        <taxon>Corynascus</taxon>
    </lineage>
</organism>
<keyword evidence="6" id="KW-0539">Nucleus</keyword>
<dbReference type="Proteomes" id="UP001303647">
    <property type="component" value="Unassembled WGS sequence"/>
</dbReference>
<evidence type="ECO:0000256" key="3">
    <source>
        <dbReference type="ARBA" id="ARBA00023015"/>
    </source>
</evidence>
<dbReference type="GO" id="GO:0000981">
    <property type="term" value="F:DNA-binding transcription factor activity, RNA polymerase II-specific"/>
    <property type="evidence" value="ECO:0007669"/>
    <property type="project" value="InterPro"/>
</dbReference>
<keyword evidence="9" id="KW-1185">Reference proteome</keyword>
<dbReference type="PANTHER" id="PTHR37534:SF48">
    <property type="entry name" value="FINGER DOMAIN PROTEIN, PUTATIVE-RELATED"/>
    <property type="match status" value="1"/>
</dbReference>
<evidence type="ECO:0000313" key="8">
    <source>
        <dbReference type="EMBL" id="KAK4243872.1"/>
    </source>
</evidence>
<reference evidence="8" key="2">
    <citation type="submission" date="2023-05" db="EMBL/GenBank/DDBJ databases">
        <authorList>
            <consortium name="Lawrence Berkeley National Laboratory"/>
            <person name="Steindorff A."/>
            <person name="Hensen N."/>
            <person name="Bonometti L."/>
            <person name="Westerberg I."/>
            <person name="Brannstrom I.O."/>
            <person name="Guillou S."/>
            <person name="Cros-Aarteil S."/>
            <person name="Calhoun S."/>
            <person name="Haridas S."/>
            <person name="Kuo A."/>
            <person name="Mondo S."/>
            <person name="Pangilinan J."/>
            <person name="Riley R."/>
            <person name="Labutti K."/>
            <person name="Andreopoulos B."/>
            <person name="Lipzen A."/>
            <person name="Chen C."/>
            <person name="Yanf M."/>
            <person name="Daum C."/>
            <person name="Ng V."/>
            <person name="Clum A."/>
            <person name="Ohm R."/>
            <person name="Martin F."/>
            <person name="Silar P."/>
            <person name="Natvig D."/>
            <person name="Lalanne C."/>
            <person name="Gautier V."/>
            <person name="Ament-Velasquez S.L."/>
            <person name="Kruys A."/>
            <person name="Hutchinson M.I."/>
            <person name="Powell A.J."/>
            <person name="Barry K."/>
            <person name="Miller A.N."/>
            <person name="Grigoriev I.V."/>
            <person name="Debuchy R."/>
            <person name="Gladieux P."/>
            <person name="Thoren M.H."/>
            <person name="Johannesson H."/>
        </authorList>
    </citation>
    <scope>NUCLEOTIDE SEQUENCE</scope>
    <source>
        <strain evidence="8">CBS 359.72</strain>
    </source>
</reference>
<dbReference type="EMBL" id="MU857774">
    <property type="protein sequence ID" value="KAK4243872.1"/>
    <property type="molecule type" value="Genomic_DNA"/>
</dbReference>
<accession>A0AAN7HFY0</accession>
<reference evidence="8" key="1">
    <citation type="journal article" date="2023" name="Mol. Phylogenet. Evol.">
        <title>Genome-scale phylogeny and comparative genomics of the fungal order Sordariales.</title>
        <authorList>
            <person name="Hensen N."/>
            <person name="Bonometti L."/>
            <person name="Westerberg I."/>
            <person name="Brannstrom I.O."/>
            <person name="Guillou S."/>
            <person name="Cros-Aarteil S."/>
            <person name="Calhoun S."/>
            <person name="Haridas S."/>
            <person name="Kuo A."/>
            <person name="Mondo S."/>
            <person name="Pangilinan J."/>
            <person name="Riley R."/>
            <person name="LaButti K."/>
            <person name="Andreopoulos B."/>
            <person name="Lipzen A."/>
            <person name="Chen C."/>
            <person name="Yan M."/>
            <person name="Daum C."/>
            <person name="Ng V."/>
            <person name="Clum A."/>
            <person name="Steindorff A."/>
            <person name="Ohm R.A."/>
            <person name="Martin F."/>
            <person name="Silar P."/>
            <person name="Natvig D.O."/>
            <person name="Lalanne C."/>
            <person name="Gautier V."/>
            <person name="Ament-Velasquez S.L."/>
            <person name="Kruys A."/>
            <person name="Hutchinson M.I."/>
            <person name="Powell A.J."/>
            <person name="Barry K."/>
            <person name="Miller A.N."/>
            <person name="Grigoriev I.V."/>
            <person name="Debuchy R."/>
            <person name="Gladieux P."/>
            <person name="Hiltunen Thoren M."/>
            <person name="Johannesson H."/>
        </authorList>
    </citation>
    <scope>NUCLEOTIDE SEQUENCE</scope>
    <source>
        <strain evidence="8">CBS 359.72</strain>
    </source>
</reference>
<dbReference type="SMART" id="SM00066">
    <property type="entry name" value="GAL4"/>
    <property type="match status" value="1"/>
</dbReference>
<dbReference type="InterPro" id="IPR001138">
    <property type="entry name" value="Zn2Cys6_DnaBD"/>
</dbReference>
<dbReference type="GO" id="GO:0005634">
    <property type="term" value="C:nucleus"/>
    <property type="evidence" value="ECO:0007669"/>
    <property type="project" value="UniProtKB-SubCell"/>
</dbReference>
<dbReference type="GO" id="GO:0045944">
    <property type="term" value="P:positive regulation of transcription by RNA polymerase II"/>
    <property type="evidence" value="ECO:0007669"/>
    <property type="project" value="TreeGrafter"/>
</dbReference>
<dbReference type="InterPro" id="IPR036864">
    <property type="entry name" value="Zn2-C6_fun-type_DNA-bd_sf"/>
</dbReference>
<comment type="subcellular location">
    <subcellularLocation>
        <location evidence="1">Nucleus</location>
    </subcellularLocation>
</comment>
<name>A0AAN7HFY0_9PEZI</name>
<sequence length="427" mass="46651">MGENSRRHCWECLRRYVVCDSTRPACNRCTANGSLCPGYGNVKPTRLVWLAPGKVKSRVRKRKGSPSGSAETGELRDQGQAAISGPLRVTAAGQGSRIQDAGFGYIPHFNVYTDADALFHAAEYCKFNSMQTIHYLQQGASLNWRSHVEGAIRLVQLRGGFAAVANCKVLEPQLVLLCFMAVIGNTTCPAADLSMTRSHLIALDVIQKLYRSTLTPFQMCPAPLFAEIIRINHLRQRAVRYASQGLGAPNELAQIAHETLNRVHAFSPAHWASTKPRSQSDWALMGAIYQAAVALYGASALRSLSVLPPTVATVAPPLDAQLLQRLLARALACPRIRHFTLWPLVVLGVQAAHEGCAETRDFVTAQLPVLARHGGTYAPLTAKGVLEKFWTTGETRWDACFDRPYAFVMQIAVDTSPIMSSASRSAL</sequence>
<keyword evidence="5" id="KW-0804">Transcription</keyword>
<evidence type="ECO:0000256" key="5">
    <source>
        <dbReference type="ARBA" id="ARBA00023163"/>
    </source>
</evidence>
<dbReference type="InterPro" id="IPR021858">
    <property type="entry name" value="Fun_TF"/>
</dbReference>
<feature type="domain" description="Zn(2)-C6 fungal-type" evidence="7">
    <location>
        <begin position="3"/>
        <end position="47"/>
    </location>
</feature>
<keyword evidence="2" id="KW-0862">Zinc</keyword>
<dbReference type="GO" id="GO:0000976">
    <property type="term" value="F:transcription cis-regulatory region binding"/>
    <property type="evidence" value="ECO:0007669"/>
    <property type="project" value="TreeGrafter"/>
</dbReference>
<dbReference type="Pfam" id="PF11951">
    <property type="entry name" value="Fungal_trans_2"/>
    <property type="match status" value="1"/>
</dbReference>
<dbReference type="GO" id="GO:0008270">
    <property type="term" value="F:zinc ion binding"/>
    <property type="evidence" value="ECO:0007669"/>
    <property type="project" value="InterPro"/>
</dbReference>
<protein>
    <recommendedName>
        <fullName evidence="7">Zn(2)-C6 fungal-type domain-containing protein</fullName>
    </recommendedName>
</protein>